<protein>
    <recommendedName>
        <fullName evidence="1">Retrovirus-related Pol polyprotein from transposon TNT 1-94-like beta-barrel domain-containing protein</fullName>
    </recommendedName>
</protein>
<accession>A0AAV3PZP5</accession>
<evidence type="ECO:0000313" key="2">
    <source>
        <dbReference type="EMBL" id="GAA0157244.1"/>
    </source>
</evidence>
<dbReference type="PANTHER" id="PTHR34222">
    <property type="entry name" value="GAG_PRE-INTEGRS DOMAIN-CONTAINING PROTEIN"/>
    <property type="match status" value="1"/>
</dbReference>
<comment type="caution">
    <text evidence="2">The sequence shown here is derived from an EMBL/GenBank/DDBJ whole genome shotgun (WGS) entry which is preliminary data.</text>
</comment>
<sequence>MVIPWLLHSVDREIAESIIYCKTTAEMWNQLKTRYLQTNHATLYQLQRDLALTSQGSRSISVYFTQFQKLWDEYTNMIECMDEYAIHVRKILQHQQIMQLLIGLNECYNVVRGNILMTKPFPQVYEVLQMLLQKEKQREICNPSQVAPDASTFYTNRNNAYGRGRGNFNAGRGRSHFENNTTGRGRLFCDHYKVPGHYAQRCYKMDAQFDKLVNLLNSTSVSNPSGECSSSHALMAGISLCSVVQNVSHNWILDSGATDHITPNLSLFTCYQALSISSTITIPDDSQISIHHIGNVTLSQSLNLLNVLHIPSFQYNLISISKLCYDLKASVILKMIVT</sequence>
<name>A0AAV3PZP5_LITER</name>
<reference evidence="2 3" key="1">
    <citation type="submission" date="2024-01" db="EMBL/GenBank/DDBJ databases">
        <title>The complete chloroplast genome sequence of Lithospermum erythrorhizon: insights into the phylogenetic relationship among Boraginaceae species and the maternal lineages of purple gromwells.</title>
        <authorList>
            <person name="Okada T."/>
            <person name="Watanabe K."/>
        </authorList>
    </citation>
    <scope>NUCLEOTIDE SEQUENCE [LARGE SCALE GENOMIC DNA]</scope>
</reference>
<dbReference type="Pfam" id="PF14223">
    <property type="entry name" value="Retrotran_gag_2"/>
    <property type="match status" value="1"/>
</dbReference>
<organism evidence="2 3">
    <name type="scientific">Lithospermum erythrorhizon</name>
    <name type="common">Purple gromwell</name>
    <name type="synonym">Lithospermum officinale var. erythrorhizon</name>
    <dbReference type="NCBI Taxonomy" id="34254"/>
    <lineage>
        <taxon>Eukaryota</taxon>
        <taxon>Viridiplantae</taxon>
        <taxon>Streptophyta</taxon>
        <taxon>Embryophyta</taxon>
        <taxon>Tracheophyta</taxon>
        <taxon>Spermatophyta</taxon>
        <taxon>Magnoliopsida</taxon>
        <taxon>eudicotyledons</taxon>
        <taxon>Gunneridae</taxon>
        <taxon>Pentapetalae</taxon>
        <taxon>asterids</taxon>
        <taxon>lamiids</taxon>
        <taxon>Boraginales</taxon>
        <taxon>Boraginaceae</taxon>
        <taxon>Boraginoideae</taxon>
        <taxon>Lithospermeae</taxon>
        <taxon>Lithospermum</taxon>
    </lineage>
</organism>
<dbReference type="PANTHER" id="PTHR34222:SF79">
    <property type="entry name" value="RETROVIRUS-RELATED POL POLYPROTEIN FROM TRANSPOSON TNT 1-94"/>
    <property type="match status" value="1"/>
</dbReference>
<evidence type="ECO:0000313" key="3">
    <source>
        <dbReference type="Proteomes" id="UP001454036"/>
    </source>
</evidence>
<gene>
    <name evidence="2" type="ORF">LIER_38422</name>
</gene>
<dbReference type="AlphaFoldDB" id="A0AAV3PZP5"/>
<dbReference type="Proteomes" id="UP001454036">
    <property type="component" value="Unassembled WGS sequence"/>
</dbReference>
<dbReference type="Pfam" id="PF22936">
    <property type="entry name" value="Pol_BBD"/>
    <property type="match status" value="1"/>
</dbReference>
<dbReference type="EMBL" id="BAABME010019458">
    <property type="protein sequence ID" value="GAA0157244.1"/>
    <property type="molecule type" value="Genomic_DNA"/>
</dbReference>
<feature type="domain" description="Retrovirus-related Pol polyprotein from transposon TNT 1-94-like beta-barrel" evidence="1">
    <location>
        <begin position="251"/>
        <end position="323"/>
    </location>
</feature>
<evidence type="ECO:0000259" key="1">
    <source>
        <dbReference type="Pfam" id="PF22936"/>
    </source>
</evidence>
<proteinExistence type="predicted"/>
<dbReference type="InterPro" id="IPR054722">
    <property type="entry name" value="PolX-like_BBD"/>
</dbReference>
<keyword evidence="3" id="KW-1185">Reference proteome</keyword>